<dbReference type="GO" id="GO:0005576">
    <property type="term" value="C:extracellular region"/>
    <property type="evidence" value="ECO:0007669"/>
    <property type="project" value="UniProtKB-SubCell"/>
</dbReference>
<feature type="signal peptide" evidence="6">
    <location>
        <begin position="1"/>
        <end position="24"/>
    </location>
</feature>
<comment type="similarity">
    <text evidence="2">Belongs to the plant self-incompatibility (S1) protein family.</text>
</comment>
<evidence type="ECO:0000313" key="8">
    <source>
        <dbReference type="Proteomes" id="UP001443914"/>
    </source>
</evidence>
<gene>
    <name evidence="7" type="ORF">RND81_13G178700</name>
</gene>
<protein>
    <recommendedName>
        <fullName evidence="9">S-protein homolog</fullName>
    </recommendedName>
</protein>
<evidence type="ECO:0008006" key="9">
    <source>
        <dbReference type="Google" id="ProtNLM"/>
    </source>
</evidence>
<keyword evidence="5 6" id="KW-0732">Signal</keyword>
<dbReference type="GO" id="GO:0060320">
    <property type="term" value="P:rejection of self pollen"/>
    <property type="evidence" value="ECO:0007669"/>
    <property type="project" value="UniProtKB-KW"/>
</dbReference>
<name>A0AAW1H2P7_SAPOF</name>
<evidence type="ECO:0000256" key="6">
    <source>
        <dbReference type="SAM" id="SignalP"/>
    </source>
</evidence>
<reference evidence="7" key="1">
    <citation type="submission" date="2024-03" db="EMBL/GenBank/DDBJ databases">
        <title>WGS assembly of Saponaria officinalis var. Norfolk2.</title>
        <authorList>
            <person name="Jenkins J."/>
            <person name="Shu S."/>
            <person name="Grimwood J."/>
            <person name="Barry K."/>
            <person name="Goodstein D."/>
            <person name="Schmutz J."/>
            <person name="Leebens-Mack J."/>
            <person name="Osbourn A."/>
        </authorList>
    </citation>
    <scope>NUCLEOTIDE SEQUENCE [LARGE SCALE GENOMIC DNA]</scope>
    <source>
        <strain evidence="7">JIC</strain>
    </source>
</reference>
<evidence type="ECO:0000256" key="5">
    <source>
        <dbReference type="ARBA" id="ARBA00022729"/>
    </source>
</evidence>
<sequence length="153" mass="18010">MRILYQSISCLILAMVFAPSFVNCSTWWPWTTYHVAVTNWMPSETLETYCYYYGHDKHVRNIPVHENLTWSFKTQFFSGVAYICDIYRSNGYINFIAFEDTTYFIDKRSAGRHCFWNATNEGIALKNLKTGEYVLDQTWGPRGKMKKTSKHLI</sequence>
<dbReference type="Proteomes" id="UP001443914">
    <property type="component" value="Unassembled WGS sequence"/>
</dbReference>
<evidence type="ECO:0000256" key="3">
    <source>
        <dbReference type="ARBA" id="ARBA00022471"/>
    </source>
</evidence>
<evidence type="ECO:0000256" key="1">
    <source>
        <dbReference type="ARBA" id="ARBA00004613"/>
    </source>
</evidence>
<proteinExistence type="inferred from homology"/>
<dbReference type="EMBL" id="JBDFQZ010000013">
    <property type="protein sequence ID" value="KAK9670116.1"/>
    <property type="molecule type" value="Genomic_DNA"/>
</dbReference>
<evidence type="ECO:0000313" key="7">
    <source>
        <dbReference type="EMBL" id="KAK9670116.1"/>
    </source>
</evidence>
<accession>A0AAW1H2P7</accession>
<keyword evidence="4" id="KW-0964">Secreted</keyword>
<keyword evidence="3" id="KW-0713">Self-incompatibility</keyword>
<dbReference type="AlphaFoldDB" id="A0AAW1H2P7"/>
<keyword evidence="8" id="KW-1185">Reference proteome</keyword>
<comment type="subcellular location">
    <subcellularLocation>
        <location evidence="1">Secreted</location>
    </subcellularLocation>
</comment>
<evidence type="ECO:0000256" key="2">
    <source>
        <dbReference type="ARBA" id="ARBA00005581"/>
    </source>
</evidence>
<feature type="chain" id="PRO_5043362715" description="S-protein homolog" evidence="6">
    <location>
        <begin position="25"/>
        <end position="153"/>
    </location>
</feature>
<dbReference type="Pfam" id="PF05938">
    <property type="entry name" value="Self-incomp_S1"/>
    <property type="match status" value="1"/>
</dbReference>
<comment type="caution">
    <text evidence="7">The sequence shown here is derived from an EMBL/GenBank/DDBJ whole genome shotgun (WGS) entry which is preliminary data.</text>
</comment>
<organism evidence="7 8">
    <name type="scientific">Saponaria officinalis</name>
    <name type="common">Common soapwort</name>
    <name type="synonym">Lychnis saponaria</name>
    <dbReference type="NCBI Taxonomy" id="3572"/>
    <lineage>
        <taxon>Eukaryota</taxon>
        <taxon>Viridiplantae</taxon>
        <taxon>Streptophyta</taxon>
        <taxon>Embryophyta</taxon>
        <taxon>Tracheophyta</taxon>
        <taxon>Spermatophyta</taxon>
        <taxon>Magnoliopsida</taxon>
        <taxon>eudicotyledons</taxon>
        <taxon>Gunneridae</taxon>
        <taxon>Pentapetalae</taxon>
        <taxon>Caryophyllales</taxon>
        <taxon>Caryophyllaceae</taxon>
        <taxon>Caryophylleae</taxon>
        <taxon>Saponaria</taxon>
    </lineage>
</organism>
<evidence type="ECO:0000256" key="4">
    <source>
        <dbReference type="ARBA" id="ARBA00022525"/>
    </source>
</evidence>
<dbReference type="InterPro" id="IPR010264">
    <property type="entry name" value="Self-incomp_S1"/>
</dbReference>